<dbReference type="RefSeq" id="XP_056043935.1">
    <property type="nucleotide sequence ID" value="XM_056187572.1"/>
</dbReference>
<sequence>MLFHNQDKAAGALERLANSDAAQRLANVADAVANAAPLKVPLPERESLIHKIIAPSVFIIGLVTLAVIGLIVLRCVRAVLLSLGEALESSSVKISSNAVSIPVQTIPHEKYVDITRRNIYSLWMNSSAPGFKSRYWQLRDERPRPYHYHRRRVKKRLQEYWNSASDSESDSSNSVSTSSQYSEAEINPCKSEQET</sequence>
<reference evidence="3" key="1">
    <citation type="submission" date="2023-03" db="EMBL/GenBank/DDBJ databases">
        <title>Near-Complete genome sequence of Lipomyces tetrasporous NRRL Y-64009, an oleaginous yeast capable of growing on lignocellulosic hydrolysates.</title>
        <authorList>
            <consortium name="Lawrence Berkeley National Laboratory"/>
            <person name="Jagtap S.S."/>
            <person name="Liu J.-J."/>
            <person name="Walukiewicz H.E."/>
            <person name="Pangilinan J."/>
            <person name="Lipzen A."/>
            <person name="Ahrendt S."/>
            <person name="Koriabine M."/>
            <person name="Cobaugh K."/>
            <person name="Salamov A."/>
            <person name="Yoshinaga Y."/>
            <person name="Ng V."/>
            <person name="Daum C."/>
            <person name="Grigoriev I.V."/>
            <person name="Slininger P.J."/>
            <person name="Dien B.S."/>
            <person name="Jin Y.-S."/>
            <person name="Rao C.V."/>
        </authorList>
    </citation>
    <scope>NUCLEOTIDE SEQUENCE</scope>
    <source>
        <strain evidence="3">NRRL Y-64009</strain>
    </source>
</reference>
<proteinExistence type="predicted"/>
<name>A0AAD7QSD0_9ASCO</name>
<dbReference type="AlphaFoldDB" id="A0AAD7QSD0"/>
<keyword evidence="4" id="KW-1185">Reference proteome</keyword>
<protein>
    <submittedName>
        <fullName evidence="3">Uncharacterized protein</fullName>
    </submittedName>
</protein>
<dbReference type="GeneID" id="80882738"/>
<dbReference type="EMBL" id="JARPMG010000005">
    <property type="protein sequence ID" value="KAJ8100485.1"/>
    <property type="molecule type" value="Genomic_DNA"/>
</dbReference>
<feature type="transmembrane region" description="Helical" evidence="2">
    <location>
        <begin position="52"/>
        <end position="73"/>
    </location>
</feature>
<comment type="caution">
    <text evidence="3">The sequence shown here is derived from an EMBL/GenBank/DDBJ whole genome shotgun (WGS) entry which is preliminary data.</text>
</comment>
<organism evidence="3 4">
    <name type="scientific">Lipomyces tetrasporus</name>
    <dbReference type="NCBI Taxonomy" id="54092"/>
    <lineage>
        <taxon>Eukaryota</taxon>
        <taxon>Fungi</taxon>
        <taxon>Dikarya</taxon>
        <taxon>Ascomycota</taxon>
        <taxon>Saccharomycotina</taxon>
        <taxon>Lipomycetes</taxon>
        <taxon>Lipomycetales</taxon>
        <taxon>Lipomycetaceae</taxon>
        <taxon>Lipomyces</taxon>
    </lineage>
</organism>
<evidence type="ECO:0000256" key="2">
    <source>
        <dbReference type="SAM" id="Phobius"/>
    </source>
</evidence>
<keyword evidence="2" id="KW-0472">Membrane</keyword>
<keyword evidence="2" id="KW-0812">Transmembrane</keyword>
<dbReference type="Proteomes" id="UP001217417">
    <property type="component" value="Unassembled WGS sequence"/>
</dbReference>
<evidence type="ECO:0000256" key="1">
    <source>
        <dbReference type="SAM" id="MobiDB-lite"/>
    </source>
</evidence>
<evidence type="ECO:0000313" key="3">
    <source>
        <dbReference type="EMBL" id="KAJ8100485.1"/>
    </source>
</evidence>
<feature type="region of interest" description="Disordered" evidence="1">
    <location>
        <begin position="163"/>
        <end position="195"/>
    </location>
</feature>
<keyword evidence="2" id="KW-1133">Transmembrane helix</keyword>
<feature type="compositionally biased region" description="Low complexity" evidence="1">
    <location>
        <begin position="163"/>
        <end position="182"/>
    </location>
</feature>
<evidence type="ECO:0000313" key="4">
    <source>
        <dbReference type="Proteomes" id="UP001217417"/>
    </source>
</evidence>
<gene>
    <name evidence="3" type="ORF">POJ06DRAFT_252851</name>
</gene>
<accession>A0AAD7QSD0</accession>